<feature type="signal peptide" evidence="2">
    <location>
        <begin position="1"/>
        <end position="28"/>
    </location>
</feature>
<dbReference type="Gene3D" id="3.90.10.10">
    <property type="entry name" value="Cytochrome C3"/>
    <property type="match status" value="1"/>
</dbReference>
<comment type="caution">
    <text evidence="4">The sequence shown here is derived from an EMBL/GenBank/DDBJ whole genome shotgun (WGS) entry which is preliminary data.</text>
</comment>
<dbReference type="Proteomes" id="UP000324298">
    <property type="component" value="Unassembled WGS sequence"/>
</dbReference>
<name>A0A5A9XP97_9BACT</name>
<organism evidence="4 5">
    <name type="scientific">Oryzomonas rubra</name>
    <dbReference type="NCBI Taxonomy" id="2509454"/>
    <lineage>
        <taxon>Bacteria</taxon>
        <taxon>Pseudomonadati</taxon>
        <taxon>Thermodesulfobacteriota</taxon>
        <taxon>Desulfuromonadia</taxon>
        <taxon>Geobacterales</taxon>
        <taxon>Geobacteraceae</taxon>
        <taxon>Oryzomonas</taxon>
    </lineage>
</organism>
<evidence type="ECO:0000256" key="2">
    <source>
        <dbReference type="SAM" id="SignalP"/>
    </source>
</evidence>
<protein>
    <recommendedName>
        <fullName evidence="3">Doubled CXXCH motif domain-containing protein</fullName>
    </recommendedName>
</protein>
<dbReference type="PANTHER" id="PTHR35038">
    <property type="entry name" value="DISSIMILATORY SULFITE REDUCTASE SIRA"/>
    <property type="match status" value="1"/>
</dbReference>
<feature type="chain" id="PRO_5023098613" description="Doubled CXXCH motif domain-containing protein" evidence="2">
    <location>
        <begin position="29"/>
        <end position="283"/>
    </location>
</feature>
<sequence length="283" mass="31803">MAVMTTFNRLIRLTILALVLTSCSQLRIDVQQNSDPAAKAPHSDCLYCHTVAKPEGETALFPSYVDPSHFCPDCHNYTTNHHPVNFIPTMQIKPQFPLYLGKIECLTCHEMHGGPQHKGTPMFLRGGPYTDVRTMCFNCHTAEQYATIDPHVMRQDDGSQTVVNGKVVCLYCHELEPDPSQDRANMVLFKADVSFLCMRCHTLMHTGYFEKHFLLTPPGEIKKNIARPEIQERFSLPLVPRGRITCTTCHNPHQEGIISYGPSAAGADSVHRLRDENVCIGCH</sequence>
<dbReference type="Pfam" id="PF09699">
    <property type="entry name" value="Paired_CXXCH_1"/>
    <property type="match status" value="1"/>
</dbReference>
<evidence type="ECO:0000256" key="1">
    <source>
        <dbReference type="ARBA" id="ARBA00022729"/>
    </source>
</evidence>
<dbReference type="InterPro" id="IPR051829">
    <property type="entry name" value="Multiheme_Cytochr_ET"/>
</dbReference>
<evidence type="ECO:0000313" key="5">
    <source>
        <dbReference type="Proteomes" id="UP000324298"/>
    </source>
</evidence>
<keyword evidence="5" id="KW-1185">Reference proteome</keyword>
<dbReference type="AlphaFoldDB" id="A0A5A9XP97"/>
<dbReference type="EMBL" id="SRSD01000002">
    <property type="protein sequence ID" value="KAA0894078.1"/>
    <property type="molecule type" value="Genomic_DNA"/>
</dbReference>
<keyword evidence="1 2" id="KW-0732">Signal</keyword>
<accession>A0A5A9XP97</accession>
<evidence type="ECO:0000259" key="3">
    <source>
        <dbReference type="Pfam" id="PF09699"/>
    </source>
</evidence>
<proteinExistence type="predicted"/>
<dbReference type="SUPFAM" id="SSF48695">
    <property type="entry name" value="Multiheme cytochromes"/>
    <property type="match status" value="2"/>
</dbReference>
<dbReference type="InterPro" id="IPR010177">
    <property type="entry name" value="Paired_CXXCH_1"/>
</dbReference>
<feature type="domain" description="Doubled CXXCH motif" evidence="3">
    <location>
        <begin position="104"/>
        <end position="143"/>
    </location>
</feature>
<reference evidence="4 5" key="1">
    <citation type="submission" date="2019-04" db="EMBL/GenBank/DDBJ databases">
        <title>Geobacter ruber sp. nov., ferric-reducing bacteria isolated from paddy soil.</title>
        <authorList>
            <person name="Xu Z."/>
            <person name="Masuda Y."/>
            <person name="Itoh H."/>
            <person name="Senoo K."/>
        </authorList>
    </citation>
    <scope>NUCLEOTIDE SEQUENCE [LARGE SCALE GENOMIC DNA]</scope>
    <source>
        <strain evidence="4 5">Red88</strain>
    </source>
</reference>
<dbReference type="OrthoDB" id="9783112at2"/>
<dbReference type="InterPro" id="IPR036280">
    <property type="entry name" value="Multihaem_cyt_sf"/>
</dbReference>
<evidence type="ECO:0000313" key="4">
    <source>
        <dbReference type="EMBL" id="KAA0894078.1"/>
    </source>
</evidence>
<gene>
    <name evidence="4" type="ORF">ET418_03705</name>
</gene>